<sequence>MLHVNRYQSATKILARQLVRLRQQIANLQSSRAHMRGISTHTQALAAHSSVAVGMKVATKAMAAMNKVGNGSCKANESDATVPEAICAQMDMTVR</sequence>
<dbReference type="Gene3D" id="6.10.140.1230">
    <property type="match status" value="1"/>
</dbReference>
<name>A0A9R1X3X9_LACSA</name>
<dbReference type="InterPro" id="IPR005024">
    <property type="entry name" value="Snf7_fam"/>
</dbReference>
<gene>
    <name evidence="1" type="ORF">LSAT_V11C700346410</name>
</gene>
<evidence type="ECO:0000313" key="1">
    <source>
        <dbReference type="EMBL" id="KAJ0198351.1"/>
    </source>
</evidence>
<dbReference type="Proteomes" id="UP000235145">
    <property type="component" value="Unassembled WGS sequence"/>
</dbReference>
<keyword evidence="2" id="KW-1185">Reference proteome</keyword>
<comment type="caution">
    <text evidence="1">The sequence shown here is derived from an EMBL/GenBank/DDBJ whole genome shotgun (WGS) entry which is preliminary data.</text>
</comment>
<dbReference type="AlphaFoldDB" id="A0A9R1X3X9"/>
<dbReference type="PANTHER" id="PTHR10476">
    <property type="entry name" value="CHARGED MULTIVESICULAR BODY PROTEIN"/>
    <property type="match status" value="1"/>
</dbReference>
<protein>
    <submittedName>
        <fullName evidence="1">Uncharacterized protein</fullName>
    </submittedName>
</protein>
<dbReference type="GO" id="GO:0007034">
    <property type="term" value="P:vacuolar transport"/>
    <property type="evidence" value="ECO:0007669"/>
    <property type="project" value="InterPro"/>
</dbReference>
<dbReference type="EMBL" id="NBSK02000007">
    <property type="protein sequence ID" value="KAJ0198351.1"/>
    <property type="molecule type" value="Genomic_DNA"/>
</dbReference>
<organism evidence="1 2">
    <name type="scientific">Lactuca sativa</name>
    <name type="common">Garden lettuce</name>
    <dbReference type="NCBI Taxonomy" id="4236"/>
    <lineage>
        <taxon>Eukaryota</taxon>
        <taxon>Viridiplantae</taxon>
        <taxon>Streptophyta</taxon>
        <taxon>Embryophyta</taxon>
        <taxon>Tracheophyta</taxon>
        <taxon>Spermatophyta</taxon>
        <taxon>Magnoliopsida</taxon>
        <taxon>eudicotyledons</taxon>
        <taxon>Gunneridae</taxon>
        <taxon>Pentapetalae</taxon>
        <taxon>asterids</taxon>
        <taxon>campanulids</taxon>
        <taxon>Asterales</taxon>
        <taxon>Asteraceae</taxon>
        <taxon>Cichorioideae</taxon>
        <taxon>Cichorieae</taxon>
        <taxon>Lactucinae</taxon>
        <taxon>Lactuca</taxon>
    </lineage>
</organism>
<proteinExistence type="predicted"/>
<accession>A0A9R1X3X9</accession>
<dbReference type="Pfam" id="PF03357">
    <property type="entry name" value="Snf7"/>
    <property type="match status" value="1"/>
</dbReference>
<reference evidence="1 2" key="1">
    <citation type="journal article" date="2017" name="Nat. Commun.">
        <title>Genome assembly with in vitro proximity ligation data and whole-genome triplication in lettuce.</title>
        <authorList>
            <person name="Reyes-Chin-Wo S."/>
            <person name="Wang Z."/>
            <person name="Yang X."/>
            <person name="Kozik A."/>
            <person name="Arikit S."/>
            <person name="Song C."/>
            <person name="Xia L."/>
            <person name="Froenicke L."/>
            <person name="Lavelle D.O."/>
            <person name="Truco M.J."/>
            <person name="Xia R."/>
            <person name="Zhu S."/>
            <person name="Xu C."/>
            <person name="Xu H."/>
            <person name="Xu X."/>
            <person name="Cox K."/>
            <person name="Korf I."/>
            <person name="Meyers B.C."/>
            <person name="Michelmore R.W."/>
        </authorList>
    </citation>
    <scope>NUCLEOTIDE SEQUENCE [LARGE SCALE GENOMIC DNA]</scope>
    <source>
        <strain evidence="2">cv. Salinas</strain>
        <tissue evidence="1">Seedlings</tissue>
    </source>
</reference>
<evidence type="ECO:0000313" key="2">
    <source>
        <dbReference type="Proteomes" id="UP000235145"/>
    </source>
</evidence>